<dbReference type="SMART" id="SM00398">
    <property type="entry name" value="HMG"/>
    <property type="match status" value="2"/>
</dbReference>
<gene>
    <name evidence="4" type="primary">Tfam_0</name>
    <name evidence="4" type="ORF">GWK47_019383</name>
</gene>
<dbReference type="OrthoDB" id="5550281at2759"/>
<dbReference type="GO" id="GO:0003677">
    <property type="term" value="F:DNA binding"/>
    <property type="evidence" value="ECO:0007669"/>
    <property type="project" value="UniProtKB-UniRule"/>
</dbReference>
<dbReference type="InterPro" id="IPR036910">
    <property type="entry name" value="HMG_box_dom_sf"/>
</dbReference>
<feature type="domain" description="HMG box" evidence="3">
    <location>
        <begin position="43"/>
        <end position="111"/>
    </location>
</feature>
<comment type="caution">
    <text evidence="4">The sequence shown here is derived from an EMBL/GenBank/DDBJ whole genome shotgun (WGS) entry which is preliminary data.</text>
</comment>
<feature type="DNA-binding region" description="HMG box" evidence="2">
    <location>
        <begin position="166"/>
        <end position="228"/>
    </location>
</feature>
<feature type="DNA-binding region" description="HMG box" evidence="2">
    <location>
        <begin position="43"/>
        <end position="111"/>
    </location>
</feature>
<dbReference type="Gene3D" id="1.10.30.10">
    <property type="entry name" value="High mobility group box domain"/>
    <property type="match status" value="2"/>
</dbReference>
<feature type="domain" description="HMG box" evidence="3">
    <location>
        <begin position="166"/>
        <end position="228"/>
    </location>
</feature>
<evidence type="ECO:0000313" key="4">
    <source>
        <dbReference type="EMBL" id="KAG0711997.1"/>
    </source>
</evidence>
<dbReference type="SUPFAM" id="SSF47095">
    <property type="entry name" value="HMG-box"/>
    <property type="match status" value="2"/>
</dbReference>
<keyword evidence="2" id="KW-0539">Nucleus</keyword>
<sequence>MASLTRRCMFSRELIGRLCFVPGHIATAGKKTMQREQELPKIPKKPLTPYIQFIMCNRNDIRRNHPGLTNTEVHNRLVDMWQSLTFDEKNLWSLKYEREKADYDVRYKKFVLKLDTVDQTPDRRVKNKSKQKLTPEEEWQAMKERKLLKEKEKNAKKNECDRLGKPKAPGKSFPLYLNSIKDDGLQLKNFLSETSVMWQKLSEEEKEIFRQKARILHIKYQADLLEWETKMCEAGRSDLVRSYQRARLRQRINTKDTND</sequence>
<dbReference type="Pfam" id="PF00505">
    <property type="entry name" value="HMG_box"/>
    <property type="match status" value="1"/>
</dbReference>
<reference evidence="4" key="1">
    <citation type="submission" date="2020-07" db="EMBL/GenBank/DDBJ databases">
        <title>The High-quality genome of the commercially important snow crab, Chionoecetes opilio.</title>
        <authorList>
            <person name="Jeong J.-H."/>
            <person name="Ryu S."/>
        </authorList>
    </citation>
    <scope>NUCLEOTIDE SEQUENCE</scope>
    <source>
        <strain evidence="4">MADBK_172401_WGS</strain>
        <tissue evidence="4">Digestive gland</tissue>
    </source>
</reference>
<dbReference type="PANTHER" id="PTHR48112">
    <property type="entry name" value="HIGH MOBILITY GROUP PROTEIN DSP1"/>
    <property type="match status" value="1"/>
</dbReference>
<dbReference type="GO" id="GO:0005634">
    <property type="term" value="C:nucleus"/>
    <property type="evidence" value="ECO:0007669"/>
    <property type="project" value="UniProtKB-UniRule"/>
</dbReference>
<organism evidence="4 5">
    <name type="scientific">Chionoecetes opilio</name>
    <name type="common">Atlantic snow crab</name>
    <name type="synonym">Cancer opilio</name>
    <dbReference type="NCBI Taxonomy" id="41210"/>
    <lineage>
        <taxon>Eukaryota</taxon>
        <taxon>Metazoa</taxon>
        <taxon>Ecdysozoa</taxon>
        <taxon>Arthropoda</taxon>
        <taxon>Crustacea</taxon>
        <taxon>Multicrustacea</taxon>
        <taxon>Malacostraca</taxon>
        <taxon>Eumalacostraca</taxon>
        <taxon>Eucarida</taxon>
        <taxon>Decapoda</taxon>
        <taxon>Pleocyemata</taxon>
        <taxon>Brachyura</taxon>
        <taxon>Eubrachyura</taxon>
        <taxon>Majoidea</taxon>
        <taxon>Majidae</taxon>
        <taxon>Chionoecetes</taxon>
    </lineage>
</organism>
<evidence type="ECO:0000256" key="1">
    <source>
        <dbReference type="ARBA" id="ARBA00023125"/>
    </source>
</evidence>
<name>A0A8J4XQA4_CHIOP</name>
<evidence type="ECO:0000313" key="5">
    <source>
        <dbReference type="Proteomes" id="UP000770661"/>
    </source>
</evidence>
<dbReference type="Pfam" id="PF09011">
    <property type="entry name" value="HMG_box_2"/>
    <property type="match status" value="1"/>
</dbReference>
<dbReference type="Proteomes" id="UP000770661">
    <property type="component" value="Unassembled WGS sequence"/>
</dbReference>
<dbReference type="InterPro" id="IPR050342">
    <property type="entry name" value="HMGB"/>
</dbReference>
<dbReference type="AlphaFoldDB" id="A0A8J4XQA4"/>
<dbReference type="PROSITE" id="PS50118">
    <property type="entry name" value="HMG_BOX_2"/>
    <property type="match status" value="2"/>
</dbReference>
<keyword evidence="1 2" id="KW-0238">DNA-binding</keyword>
<accession>A0A8J4XQA4</accession>
<evidence type="ECO:0000256" key="2">
    <source>
        <dbReference type="PROSITE-ProRule" id="PRU00267"/>
    </source>
</evidence>
<keyword evidence="5" id="KW-1185">Reference proteome</keyword>
<dbReference type="InterPro" id="IPR009071">
    <property type="entry name" value="HMG_box_dom"/>
</dbReference>
<dbReference type="EMBL" id="JACEEZ010022792">
    <property type="protein sequence ID" value="KAG0711997.1"/>
    <property type="molecule type" value="Genomic_DNA"/>
</dbReference>
<proteinExistence type="predicted"/>
<protein>
    <submittedName>
        <fullName evidence="4">Transcription factor A, mitochondrial</fullName>
    </submittedName>
</protein>
<evidence type="ECO:0000259" key="3">
    <source>
        <dbReference type="PROSITE" id="PS50118"/>
    </source>
</evidence>